<comment type="caution">
    <text evidence="2">The sequence shown here is derived from an EMBL/GenBank/DDBJ whole genome shotgun (WGS) entry which is preliminary data.</text>
</comment>
<evidence type="ECO:0000313" key="3">
    <source>
        <dbReference type="Proteomes" id="UP001153069"/>
    </source>
</evidence>
<feature type="compositionally biased region" description="Acidic residues" evidence="1">
    <location>
        <begin position="51"/>
        <end position="68"/>
    </location>
</feature>
<dbReference type="EMBL" id="CAICTM010001379">
    <property type="protein sequence ID" value="CAB9523137.1"/>
    <property type="molecule type" value="Genomic_DNA"/>
</dbReference>
<reference evidence="2" key="1">
    <citation type="submission" date="2020-06" db="EMBL/GenBank/DDBJ databases">
        <authorList>
            <consortium name="Plant Systems Biology data submission"/>
        </authorList>
    </citation>
    <scope>NUCLEOTIDE SEQUENCE</scope>
    <source>
        <strain evidence="2">D6</strain>
    </source>
</reference>
<accession>A0A9N8HS12</accession>
<evidence type="ECO:0000256" key="1">
    <source>
        <dbReference type="SAM" id="MobiDB-lite"/>
    </source>
</evidence>
<feature type="region of interest" description="Disordered" evidence="1">
    <location>
        <begin position="40"/>
        <end position="68"/>
    </location>
</feature>
<proteinExistence type="predicted"/>
<gene>
    <name evidence="2" type="ORF">SEMRO_1381_G267880.1</name>
</gene>
<name>A0A9N8HS12_9STRA</name>
<dbReference type="Proteomes" id="UP001153069">
    <property type="component" value="Unassembled WGS sequence"/>
</dbReference>
<organism evidence="2 3">
    <name type="scientific">Seminavis robusta</name>
    <dbReference type="NCBI Taxonomy" id="568900"/>
    <lineage>
        <taxon>Eukaryota</taxon>
        <taxon>Sar</taxon>
        <taxon>Stramenopiles</taxon>
        <taxon>Ochrophyta</taxon>
        <taxon>Bacillariophyta</taxon>
        <taxon>Bacillariophyceae</taxon>
        <taxon>Bacillariophycidae</taxon>
        <taxon>Naviculales</taxon>
        <taxon>Naviculaceae</taxon>
        <taxon>Seminavis</taxon>
    </lineage>
</organism>
<sequence length="213" mass="23926">MSKEVFYGQLPSNQNIAESVGGHKEQMLYSTIISAMLSDQVSTTSSHESIESDEEPDDVGLDQEFGGDDEEDSMLHDGFWIETDNDVESYNRWFLQQQQLRQERGREEQMLKAKQRRQRIAQAILGGIHLTTSEGMSKESGQVPVFSVLRSPEWGTITLKVPLGGERRGITERSRTLLEHATSTKQDQEKSISQQSRVHTTPLKSSVVMAQGA</sequence>
<evidence type="ECO:0000313" key="2">
    <source>
        <dbReference type="EMBL" id="CAB9523137.1"/>
    </source>
</evidence>
<feature type="compositionally biased region" description="Polar residues" evidence="1">
    <location>
        <begin position="181"/>
        <end position="204"/>
    </location>
</feature>
<feature type="compositionally biased region" description="Basic and acidic residues" evidence="1">
    <location>
        <begin position="169"/>
        <end position="178"/>
    </location>
</feature>
<keyword evidence="3" id="KW-1185">Reference proteome</keyword>
<feature type="region of interest" description="Disordered" evidence="1">
    <location>
        <begin position="169"/>
        <end position="213"/>
    </location>
</feature>
<protein>
    <submittedName>
        <fullName evidence="2">Uncharacterized protein</fullName>
    </submittedName>
</protein>
<dbReference type="AlphaFoldDB" id="A0A9N8HS12"/>